<evidence type="ECO:0000313" key="1">
    <source>
        <dbReference type="EMBL" id="KAH1122410.1"/>
    </source>
</evidence>
<dbReference type="Proteomes" id="UP000828251">
    <property type="component" value="Unassembled WGS sequence"/>
</dbReference>
<keyword evidence="2" id="KW-1185">Reference proteome</keyword>
<comment type="caution">
    <text evidence="1">The sequence shown here is derived from an EMBL/GenBank/DDBJ whole genome shotgun (WGS) entry which is preliminary data.</text>
</comment>
<evidence type="ECO:0000313" key="2">
    <source>
        <dbReference type="Proteomes" id="UP000828251"/>
    </source>
</evidence>
<dbReference type="EMBL" id="JAIQCV010000002">
    <property type="protein sequence ID" value="KAH1122410.1"/>
    <property type="molecule type" value="Genomic_DNA"/>
</dbReference>
<dbReference type="OrthoDB" id="10607034at2759"/>
<sequence>MSLPMESIALIAKTSHLFNWNCRRHNNPSKFDTKDARHLSEEMRHYGKATSESTRRSEEDETCVGHPFILKRGFDPSPLHCKEVWNIFRFHRWMNFAFVSTTPSVIPVVLKFYSNLKISNKNKVYVRHKVVNISLHAIINYYGVPHYERDEFSDMDFDKFNNVDMDAILAYLTEGSSDLSKGIATEEEVEEEEDKAMEDDDFACYHVCTTIYGGPIIRELSNQPRLSSKKLVIKGKRKRLAGPS</sequence>
<dbReference type="AlphaFoldDB" id="A0A9D3WFJ5"/>
<reference evidence="1 2" key="1">
    <citation type="journal article" date="2021" name="Plant Biotechnol. J.">
        <title>Multi-omics assisted identification of the key and species-specific regulatory components of drought-tolerant mechanisms in Gossypium stocksii.</title>
        <authorList>
            <person name="Yu D."/>
            <person name="Ke L."/>
            <person name="Zhang D."/>
            <person name="Wu Y."/>
            <person name="Sun Y."/>
            <person name="Mei J."/>
            <person name="Sun J."/>
            <person name="Sun Y."/>
        </authorList>
    </citation>
    <scope>NUCLEOTIDE SEQUENCE [LARGE SCALE GENOMIC DNA]</scope>
    <source>
        <strain evidence="2">cv. E1</strain>
        <tissue evidence="1">Leaf</tissue>
    </source>
</reference>
<proteinExistence type="predicted"/>
<gene>
    <name evidence="1" type="ORF">J1N35_005570</name>
</gene>
<protein>
    <submittedName>
        <fullName evidence="1">Uncharacterized protein</fullName>
    </submittedName>
</protein>
<organism evidence="1 2">
    <name type="scientific">Gossypium stocksii</name>
    <dbReference type="NCBI Taxonomy" id="47602"/>
    <lineage>
        <taxon>Eukaryota</taxon>
        <taxon>Viridiplantae</taxon>
        <taxon>Streptophyta</taxon>
        <taxon>Embryophyta</taxon>
        <taxon>Tracheophyta</taxon>
        <taxon>Spermatophyta</taxon>
        <taxon>Magnoliopsida</taxon>
        <taxon>eudicotyledons</taxon>
        <taxon>Gunneridae</taxon>
        <taxon>Pentapetalae</taxon>
        <taxon>rosids</taxon>
        <taxon>malvids</taxon>
        <taxon>Malvales</taxon>
        <taxon>Malvaceae</taxon>
        <taxon>Malvoideae</taxon>
        <taxon>Gossypium</taxon>
    </lineage>
</organism>
<accession>A0A9D3WFJ5</accession>
<name>A0A9D3WFJ5_9ROSI</name>